<proteinExistence type="predicted"/>
<name>A0A7X2L365_9BACL</name>
<keyword evidence="2" id="KW-1185">Reference proteome</keyword>
<dbReference type="AlphaFoldDB" id="A0A7X2L365"/>
<dbReference type="EMBL" id="WJXB01000007">
    <property type="protein sequence ID" value="MRN55134.1"/>
    <property type="molecule type" value="Genomic_DNA"/>
</dbReference>
<organism evidence="1 2">
    <name type="scientific">Paenibacillus monticola</name>
    <dbReference type="NCBI Taxonomy" id="2666075"/>
    <lineage>
        <taxon>Bacteria</taxon>
        <taxon>Bacillati</taxon>
        <taxon>Bacillota</taxon>
        <taxon>Bacilli</taxon>
        <taxon>Bacillales</taxon>
        <taxon>Paenibacillaceae</taxon>
        <taxon>Paenibacillus</taxon>
    </lineage>
</organism>
<protein>
    <submittedName>
        <fullName evidence="1">Uncharacterized protein</fullName>
    </submittedName>
</protein>
<evidence type="ECO:0000313" key="1">
    <source>
        <dbReference type="EMBL" id="MRN55134.1"/>
    </source>
</evidence>
<gene>
    <name evidence="1" type="ORF">GJB61_19320</name>
</gene>
<comment type="caution">
    <text evidence="1">The sequence shown here is derived from an EMBL/GenBank/DDBJ whole genome shotgun (WGS) entry which is preliminary data.</text>
</comment>
<accession>A0A7X2L365</accession>
<dbReference type="Proteomes" id="UP000463051">
    <property type="component" value="Unassembled WGS sequence"/>
</dbReference>
<sequence>MEFPQGFQFIEQYSIVYLVQGHLQSNVELTEEVIERVIQASWDSISIQAHTAEES</sequence>
<evidence type="ECO:0000313" key="2">
    <source>
        <dbReference type="Proteomes" id="UP000463051"/>
    </source>
</evidence>
<dbReference type="RefSeq" id="WP_195724398.1">
    <property type="nucleotide sequence ID" value="NZ_WJXB01000007.1"/>
</dbReference>
<reference evidence="1 2" key="1">
    <citation type="submission" date="2019-11" db="EMBL/GenBank/DDBJ databases">
        <title>Paenibacillus monticola sp. nov., a novel PGPR strain isolated from mountain sample in China.</title>
        <authorList>
            <person name="Zhao Q."/>
            <person name="Li H.-P."/>
            <person name="Zhang J.-L."/>
        </authorList>
    </citation>
    <scope>NUCLEOTIDE SEQUENCE [LARGE SCALE GENOMIC DNA]</scope>
    <source>
        <strain evidence="1 2">LC-T2</strain>
    </source>
</reference>